<dbReference type="EC" id="4.3.1.18" evidence="11"/>
<comment type="caution">
    <text evidence="15">The sequence shown here is derived from an EMBL/GenBank/DDBJ whole genome shotgun (WGS) entry which is preliminary data.</text>
</comment>
<dbReference type="SUPFAM" id="SSF51419">
    <property type="entry name" value="PLP-binding barrel"/>
    <property type="match status" value="1"/>
</dbReference>
<evidence type="ECO:0000256" key="2">
    <source>
        <dbReference type="ARBA" id="ARBA00001947"/>
    </source>
</evidence>
<keyword evidence="4" id="KW-0216">Detoxification</keyword>
<gene>
    <name evidence="15" type="ORF">HRR80_004432</name>
</gene>
<evidence type="ECO:0000256" key="12">
    <source>
        <dbReference type="ARBA" id="ARBA00069616"/>
    </source>
</evidence>
<protein>
    <recommendedName>
        <fullName evidence="12">D-serine dehydratase</fullName>
        <ecNumber evidence="11">4.3.1.18</ecNumber>
    </recommendedName>
    <alternativeName>
        <fullName evidence="13">D-serine deaminase</fullName>
    </alternativeName>
</protein>
<dbReference type="EMBL" id="JAJGCB010000007">
    <property type="protein sequence ID" value="KAJ8991811.1"/>
    <property type="molecule type" value="Genomic_DNA"/>
</dbReference>
<dbReference type="InterPro" id="IPR042208">
    <property type="entry name" value="D-ser_dehydrat-like_sf"/>
</dbReference>
<reference evidence="15" key="1">
    <citation type="submission" date="2023-01" db="EMBL/GenBank/DDBJ databases">
        <title>Exophiala dermititidis isolated from Cystic Fibrosis Patient.</title>
        <authorList>
            <person name="Kurbessoian T."/>
            <person name="Crocker A."/>
            <person name="Murante D."/>
            <person name="Hogan D.A."/>
            <person name="Stajich J.E."/>
        </authorList>
    </citation>
    <scope>NUCLEOTIDE SEQUENCE</scope>
    <source>
        <strain evidence="15">Ex8</strain>
    </source>
</reference>
<evidence type="ECO:0000256" key="8">
    <source>
        <dbReference type="ARBA" id="ARBA00023239"/>
    </source>
</evidence>
<dbReference type="Proteomes" id="UP001161757">
    <property type="component" value="Unassembled WGS sequence"/>
</dbReference>
<feature type="domain" description="D-serine dehydratase-like" evidence="14">
    <location>
        <begin position="385"/>
        <end position="498"/>
    </location>
</feature>
<name>A0AAN6EWW5_EXODE</name>
<keyword evidence="6" id="KW-0862">Zinc</keyword>
<comment type="cofactor">
    <cofactor evidence="2">
        <name>Zn(2+)</name>
        <dbReference type="ChEBI" id="CHEBI:29105"/>
    </cofactor>
</comment>
<evidence type="ECO:0000313" key="16">
    <source>
        <dbReference type="Proteomes" id="UP001161757"/>
    </source>
</evidence>
<evidence type="ECO:0000256" key="3">
    <source>
        <dbReference type="ARBA" id="ARBA00005323"/>
    </source>
</evidence>
<dbReference type="Gene3D" id="3.20.20.10">
    <property type="entry name" value="Alanine racemase"/>
    <property type="match status" value="1"/>
</dbReference>
<comment type="function">
    <text evidence="10">Catalyzes the conversion of D-serine to pyruvate and ammonia. May play a role in D-serine detoxification.</text>
</comment>
<dbReference type="GO" id="GO:0009636">
    <property type="term" value="P:response to toxic substance"/>
    <property type="evidence" value="ECO:0007669"/>
    <property type="project" value="UniProtKB-KW"/>
</dbReference>
<comment type="cofactor">
    <cofactor evidence="1">
        <name>pyridoxal 5'-phosphate</name>
        <dbReference type="ChEBI" id="CHEBI:597326"/>
    </cofactor>
</comment>
<dbReference type="InterPro" id="IPR001608">
    <property type="entry name" value="Ala_racemase_N"/>
</dbReference>
<keyword evidence="5" id="KW-0479">Metal-binding</keyword>
<dbReference type="Pfam" id="PF14031">
    <property type="entry name" value="D-ser_dehydrat"/>
    <property type="match status" value="1"/>
</dbReference>
<evidence type="ECO:0000256" key="7">
    <source>
        <dbReference type="ARBA" id="ARBA00022898"/>
    </source>
</evidence>
<dbReference type="SMART" id="SM01119">
    <property type="entry name" value="D-ser_dehydrat"/>
    <property type="match status" value="1"/>
</dbReference>
<keyword evidence="7" id="KW-0663">Pyridoxal phosphate</keyword>
<dbReference type="InterPro" id="IPR051466">
    <property type="entry name" value="D-amino_acid_metab_enzyme"/>
</dbReference>
<evidence type="ECO:0000256" key="13">
    <source>
        <dbReference type="ARBA" id="ARBA00075219"/>
    </source>
</evidence>
<comment type="catalytic activity">
    <reaction evidence="9">
        <text>D-serine = pyruvate + NH4(+)</text>
        <dbReference type="Rhea" id="RHEA:13977"/>
        <dbReference type="ChEBI" id="CHEBI:15361"/>
        <dbReference type="ChEBI" id="CHEBI:28938"/>
        <dbReference type="ChEBI" id="CHEBI:35247"/>
        <dbReference type="EC" id="4.3.1.18"/>
    </reaction>
    <physiologicalReaction direction="left-to-right" evidence="9">
        <dbReference type="Rhea" id="RHEA:13978"/>
    </physiologicalReaction>
</comment>
<comment type="similarity">
    <text evidence="3">Belongs to the DSD1 family.</text>
</comment>
<dbReference type="InterPro" id="IPR026956">
    <property type="entry name" value="D-ser_dehydrat-like_dom"/>
</dbReference>
<evidence type="ECO:0000259" key="14">
    <source>
        <dbReference type="SMART" id="SM01119"/>
    </source>
</evidence>
<proteinExistence type="inferred from homology"/>
<evidence type="ECO:0000256" key="1">
    <source>
        <dbReference type="ARBA" id="ARBA00001933"/>
    </source>
</evidence>
<evidence type="ECO:0000313" key="15">
    <source>
        <dbReference type="EMBL" id="KAJ8991811.1"/>
    </source>
</evidence>
<keyword evidence="8" id="KW-0456">Lyase</keyword>
<dbReference type="FunFam" id="3.20.20.10:FF:000016">
    <property type="entry name" value="D-serine dehydratase"/>
    <property type="match status" value="1"/>
</dbReference>
<evidence type="ECO:0000256" key="9">
    <source>
        <dbReference type="ARBA" id="ARBA00051198"/>
    </source>
</evidence>
<dbReference type="GO" id="GO:0046872">
    <property type="term" value="F:metal ion binding"/>
    <property type="evidence" value="ECO:0007669"/>
    <property type="project" value="UniProtKB-KW"/>
</dbReference>
<organism evidence="15 16">
    <name type="scientific">Exophiala dermatitidis</name>
    <name type="common">Black yeast-like fungus</name>
    <name type="synonym">Wangiella dermatitidis</name>
    <dbReference type="NCBI Taxonomy" id="5970"/>
    <lineage>
        <taxon>Eukaryota</taxon>
        <taxon>Fungi</taxon>
        <taxon>Dikarya</taxon>
        <taxon>Ascomycota</taxon>
        <taxon>Pezizomycotina</taxon>
        <taxon>Eurotiomycetes</taxon>
        <taxon>Chaetothyriomycetidae</taxon>
        <taxon>Chaetothyriales</taxon>
        <taxon>Herpotrichiellaceae</taxon>
        <taxon>Exophiala</taxon>
    </lineage>
</organism>
<evidence type="ECO:0000256" key="11">
    <source>
        <dbReference type="ARBA" id="ARBA00066349"/>
    </source>
</evidence>
<evidence type="ECO:0000256" key="5">
    <source>
        <dbReference type="ARBA" id="ARBA00022723"/>
    </source>
</evidence>
<dbReference type="PANTHER" id="PTHR28004:SF2">
    <property type="entry name" value="D-SERINE DEHYDRATASE"/>
    <property type="match status" value="1"/>
</dbReference>
<sequence>MRDSAARRSLPSAAGCAMSGFGRSWTTSLLFAKSCIQPVFSSLFTHVSNLNPKKETRSQSQIVTRNTMSLSAFPLAPKDALLEAYCNCSLRELPVPAAVIDVAKVKANCQAMLNAVHELGCSFRAHVKTHKTAEITKLQVGAECKDVRLVVSTVMEAEQLVPLLTEYRQQGAKVNVLYGVPLGPSHVPRLASIARQLGEGSVTVMIDHPSQLRAVKNFKEEAGFPAYLFIKIDSGYHRAGLPPTSTDMKTLVQEVSKGEQQGNLNFLGFYSHNSLCYQGSSPDDAMDMLKLEIDSCREASQHFEVRRENALVVSVGASPSTLALQNIVPSAPSSSSSAQRLEESLELTKSNLELEIHAGVYPIFDIQQVATHSRHFTSDPHDSIAASVLAEVCSLYPTRTEQPEALVSAGVLALTREPCKDYAGWGVVSPWNMPEGYKINPQERIIVSRISQEHGILAYEQNNPEKGQLPLEYGQRLRIWPNHACITLAMFGWYFIVDSSTDSPDKVMDIWVRWRGW</sequence>
<dbReference type="GO" id="GO:0008721">
    <property type="term" value="F:D-serine ammonia-lyase activity"/>
    <property type="evidence" value="ECO:0007669"/>
    <property type="project" value="UniProtKB-EC"/>
</dbReference>
<dbReference type="AlphaFoldDB" id="A0AAN6EWW5"/>
<dbReference type="InterPro" id="IPR029066">
    <property type="entry name" value="PLP-binding_barrel"/>
</dbReference>
<dbReference type="Pfam" id="PF01168">
    <property type="entry name" value="Ala_racemase_N"/>
    <property type="match status" value="1"/>
</dbReference>
<evidence type="ECO:0000256" key="10">
    <source>
        <dbReference type="ARBA" id="ARBA00055764"/>
    </source>
</evidence>
<evidence type="ECO:0000256" key="4">
    <source>
        <dbReference type="ARBA" id="ARBA00022575"/>
    </source>
</evidence>
<dbReference type="Gene3D" id="2.40.37.20">
    <property type="entry name" value="D-serine dehydratase-like domain"/>
    <property type="match status" value="1"/>
</dbReference>
<dbReference type="PANTHER" id="PTHR28004">
    <property type="entry name" value="ZGC:162816-RELATED"/>
    <property type="match status" value="1"/>
</dbReference>
<evidence type="ECO:0000256" key="6">
    <source>
        <dbReference type="ARBA" id="ARBA00022833"/>
    </source>
</evidence>
<accession>A0AAN6EWW5</accession>
<dbReference type="GO" id="GO:0036088">
    <property type="term" value="P:D-serine catabolic process"/>
    <property type="evidence" value="ECO:0007669"/>
    <property type="project" value="TreeGrafter"/>
</dbReference>